<sequence>MAVLSKPTRDPQQDPLQLLPEEWLSKFTKHLSALTTIPVLVWLSNGYDIVTSYQAFFPGLHLPAGNGPVAANIAGLAFITRVLFNELLYGFREVFSHIPPGSAFKDRVDALVEQVKLGVAAGKWDESFPDEHRAFMADLVWREVLKGRPSRD</sequence>
<evidence type="ECO:0000313" key="2">
    <source>
        <dbReference type="EMBL" id="WPA98058.1"/>
    </source>
</evidence>
<dbReference type="EMBL" id="LKMD01000102">
    <property type="protein sequence ID" value="PIA98041.1"/>
    <property type="molecule type" value="Genomic_DNA"/>
</dbReference>
<name>A0A2G5HZV7_CERBT</name>
<reference evidence="2 4" key="2">
    <citation type="submission" date="2023-09" db="EMBL/GenBank/DDBJ databases">
        <title>Complete-Gapless Cercospora beticola genome.</title>
        <authorList>
            <person name="Wyatt N.A."/>
            <person name="Spanner R.E."/>
            <person name="Bolton M.D."/>
        </authorList>
    </citation>
    <scope>NUCLEOTIDE SEQUENCE [LARGE SCALE GENOMIC DNA]</scope>
    <source>
        <strain evidence="2">Cb09-40</strain>
    </source>
</reference>
<organism evidence="1 3">
    <name type="scientific">Cercospora beticola</name>
    <name type="common">Sugarbeet leaf spot fungus</name>
    <dbReference type="NCBI Taxonomy" id="122368"/>
    <lineage>
        <taxon>Eukaryota</taxon>
        <taxon>Fungi</taxon>
        <taxon>Dikarya</taxon>
        <taxon>Ascomycota</taxon>
        <taxon>Pezizomycotina</taxon>
        <taxon>Dothideomycetes</taxon>
        <taxon>Dothideomycetidae</taxon>
        <taxon>Mycosphaerellales</taxon>
        <taxon>Mycosphaerellaceae</taxon>
        <taxon>Cercospora</taxon>
    </lineage>
</organism>
<evidence type="ECO:0000313" key="1">
    <source>
        <dbReference type="EMBL" id="PIA98041.1"/>
    </source>
</evidence>
<dbReference type="Proteomes" id="UP000230605">
    <property type="component" value="Chromosome 2"/>
</dbReference>
<proteinExistence type="predicted"/>
<evidence type="ECO:0000313" key="4">
    <source>
        <dbReference type="Proteomes" id="UP001302367"/>
    </source>
</evidence>
<protein>
    <submittedName>
        <fullName evidence="1">Uncharacterized protein</fullName>
    </submittedName>
</protein>
<dbReference type="Proteomes" id="UP001302367">
    <property type="component" value="Chromosome 2"/>
</dbReference>
<dbReference type="AlphaFoldDB" id="A0A2G5HZV7"/>
<gene>
    <name evidence="1" type="ORF">CB0940_05504</name>
    <name evidence="2" type="ORF">RHO25_002669</name>
</gene>
<reference evidence="1 3" key="1">
    <citation type="submission" date="2015-10" db="EMBL/GenBank/DDBJ databases">
        <title>The cercosporin biosynthetic gene cluster was horizontally transferred to several fungal lineages and shown to be expanded in Cercospora beticola based on microsynteny with recipient genomes.</title>
        <authorList>
            <person name="De Jonge R."/>
            <person name="Ebert M.K."/>
            <person name="Suttle J.C."/>
            <person name="Jurick Ii W.M."/>
            <person name="Secor G.A."/>
            <person name="Thomma B.P."/>
            <person name="Van De Peer Y."/>
            <person name="Bolton M.D."/>
        </authorList>
    </citation>
    <scope>NUCLEOTIDE SEQUENCE [LARGE SCALE GENOMIC DNA]</scope>
    <source>
        <strain evidence="1 3">09-40</strain>
    </source>
</reference>
<accession>A0A2G5HZV7</accession>
<evidence type="ECO:0000313" key="3">
    <source>
        <dbReference type="Proteomes" id="UP000230605"/>
    </source>
</evidence>
<keyword evidence="4" id="KW-1185">Reference proteome</keyword>
<dbReference type="EMBL" id="CP134185">
    <property type="protein sequence ID" value="WPA98058.1"/>
    <property type="molecule type" value="Genomic_DNA"/>
</dbReference>